<accession>A0ABY4IUV4</accession>
<dbReference type="Proteomes" id="UP000831963">
    <property type="component" value="Chromosome"/>
</dbReference>
<dbReference type="InterPro" id="IPR027417">
    <property type="entry name" value="P-loop_NTPase"/>
</dbReference>
<organism evidence="1 2">
    <name type="scientific">Microbacterium galbinum</name>
    <dbReference type="NCBI Taxonomy" id="2851646"/>
    <lineage>
        <taxon>Bacteria</taxon>
        <taxon>Bacillati</taxon>
        <taxon>Actinomycetota</taxon>
        <taxon>Actinomycetes</taxon>
        <taxon>Micrococcales</taxon>
        <taxon>Microbacteriaceae</taxon>
        <taxon>Microbacterium</taxon>
    </lineage>
</organism>
<name>A0ABY4IUV4_9MICO</name>
<reference evidence="1 2" key="1">
    <citation type="submission" date="2021-06" db="EMBL/GenBank/DDBJ databases">
        <title>Genome-based taxonomic framework of Microbacterium strains isolated from marine environment, the description of four new species and reclassification of four preexisting species.</title>
        <authorList>
            <person name="Lee S.D."/>
            <person name="Kim S.-M."/>
            <person name="Byeon Y.-S."/>
            <person name="Yang H.L."/>
            <person name="Kim I.S."/>
        </authorList>
    </citation>
    <scope>NUCLEOTIDE SEQUENCE [LARGE SCALE GENOMIC DNA]</scope>
    <source>
        <strain evidence="1 2">SSW1-36</strain>
    </source>
</reference>
<dbReference type="GO" id="GO:0005524">
    <property type="term" value="F:ATP binding"/>
    <property type="evidence" value="ECO:0007669"/>
    <property type="project" value="UniProtKB-KW"/>
</dbReference>
<evidence type="ECO:0000313" key="2">
    <source>
        <dbReference type="Proteomes" id="UP000831963"/>
    </source>
</evidence>
<evidence type="ECO:0000313" key="1">
    <source>
        <dbReference type="EMBL" id="UPL15581.1"/>
    </source>
</evidence>
<dbReference type="RefSeq" id="WP_247956143.1">
    <property type="nucleotide sequence ID" value="NZ_CP078077.1"/>
</dbReference>
<sequence length="188" mass="20117">MRIVVSGTHASGKSTLIADFLGLHPGFDHLPDPFEVLGEGQDDPGPASFLAQLTISARRLVALRADEHVIAERGPLDFLAYLRAWEDLGRGSVPAEVLGRAEAVSADAMRDVDVVATLPLNAHDRIWVHDEEDPALRSAMDAALLEIYDDRDLRGDRATVIELAGDREARLTALAAAVGSLYTASGLG</sequence>
<dbReference type="Gene3D" id="3.40.50.300">
    <property type="entry name" value="P-loop containing nucleotide triphosphate hydrolases"/>
    <property type="match status" value="1"/>
</dbReference>
<proteinExistence type="predicted"/>
<dbReference type="EMBL" id="CP078077">
    <property type="protein sequence ID" value="UPL15581.1"/>
    <property type="molecule type" value="Genomic_DNA"/>
</dbReference>
<protein>
    <submittedName>
        <fullName evidence="1">ATP-binding protein</fullName>
    </submittedName>
</protein>
<keyword evidence="2" id="KW-1185">Reference proteome</keyword>
<keyword evidence="1" id="KW-0547">Nucleotide-binding</keyword>
<dbReference type="SUPFAM" id="SSF52540">
    <property type="entry name" value="P-loop containing nucleoside triphosphate hydrolases"/>
    <property type="match status" value="1"/>
</dbReference>
<keyword evidence="1" id="KW-0067">ATP-binding</keyword>
<gene>
    <name evidence="1" type="ORF">KV396_14325</name>
</gene>